<keyword evidence="7" id="KW-0479">Metal-binding</keyword>
<comment type="subunit">
    <text evidence="5">Homotrimer.</text>
</comment>
<evidence type="ECO:0000256" key="2">
    <source>
        <dbReference type="ARBA" id="ARBA00001968"/>
    </source>
</evidence>
<dbReference type="PROSITE" id="PS01350">
    <property type="entry name" value="ISPF"/>
    <property type="match status" value="1"/>
</dbReference>
<evidence type="ECO:0000256" key="4">
    <source>
        <dbReference type="ARBA" id="ARBA00008480"/>
    </source>
</evidence>
<dbReference type="GO" id="GO:0016114">
    <property type="term" value="P:terpenoid biosynthetic process"/>
    <property type="evidence" value="ECO:0007669"/>
    <property type="project" value="InterPro"/>
</dbReference>
<dbReference type="InterPro" id="IPR036571">
    <property type="entry name" value="MECDP_synthase_sf"/>
</dbReference>
<evidence type="ECO:0000256" key="8">
    <source>
        <dbReference type="ARBA" id="ARBA00023229"/>
    </source>
</evidence>
<dbReference type="Gene3D" id="3.30.1330.50">
    <property type="entry name" value="2-C-methyl-D-erythritol 2,4-cyclodiphosphate synthase"/>
    <property type="match status" value="1"/>
</dbReference>
<comment type="similarity">
    <text evidence="4 10">Belongs to the IspF family.</text>
</comment>
<keyword evidence="9 10" id="KW-0456">Lyase</keyword>
<comment type="pathway">
    <text evidence="3">Isoprenoid biosynthesis; isopentenyl diphosphate biosynthesis via DXP pathway; isopentenyl diphosphate from 1-deoxy-D-xylulose 5-phosphate: step 4/6.</text>
</comment>
<dbReference type="UniPathway" id="UPA00056">
    <property type="reaction ID" value="UER00095"/>
</dbReference>
<reference evidence="12 13" key="1">
    <citation type="submission" date="2020-05" db="EMBL/GenBank/DDBJ databases">
        <title>Horizontal transmission and recombination maintain forever young bacterial symbiont genomes.</title>
        <authorList>
            <person name="Russell S.L."/>
            <person name="Pepper-Tunick E."/>
            <person name="Svedberg J."/>
            <person name="Byrne A."/>
            <person name="Ruelas Castillo J."/>
            <person name="Vollmers C."/>
            <person name="Beinart R.A."/>
            <person name="Corbett-Detig R."/>
        </authorList>
    </citation>
    <scope>NUCLEOTIDE SEQUENCE [LARGE SCALE GENOMIC DNA]</scope>
    <source>
        <strain evidence="12">Monterey_2004</strain>
    </source>
</reference>
<dbReference type="Pfam" id="PF02542">
    <property type="entry name" value="YgbB"/>
    <property type="match status" value="1"/>
</dbReference>
<comment type="cofactor">
    <cofactor evidence="2">
        <name>a divalent metal cation</name>
        <dbReference type="ChEBI" id="CHEBI:60240"/>
    </cofactor>
</comment>
<accession>A0A853G0X7</accession>
<dbReference type="Proteomes" id="UP000525329">
    <property type="component" value="Unassembled WGS sequence"/>
</dbReference>
<evidence type="ECO:0000313" key="12">
    <source>
        <dbReference type="EMBL" id="NYT52015.1"/>
    </source>
</evidence>
<evidence type="ECO:0000313" key="13">
    <source>
        <dbReference type="Proteomes" id="UP000525329"/>
    </source>
</evidence>
<gene>
    <name evidence="12" type="ORF">H0A74_00255</name>
</gene>
<evidence type="ECO:0000256" key="9">
    <source>
        <dbReference type="ARBA" id="ARBA00023239"/>
    </source>
</evidence>
<proteinExistence type="inferred from homology"/>
<dbReference type="NCBIfam" id="TIGR00151">
    <property type="entry name" value="ispF"/>
    <property type="match status" value="1"/>
</dbReference>
<protein>
    <recommendedName>
        <fullName evidence="6 10">2-C-methyl-D-erythritol 2,4-cyclodiphosphate synthase</fullName>
        <ecNumber evidence="6 10">4.6.1.12</ecNumber>
    </recommendedName>
</protein>
<evidence type="ECO:0000256" key="7">
    <source>
        <dbReference type="ARBA" id="ARBA00022723"/>
    </source>
</evidence>
<evidence type="ECO:0000256" key="6">
    <source>
        <dbReference type="ARBA" id="ARBA00012579"/>
    </source>
</evidence>
<dbReference type="CDD" id="cd00554">
    <property type="entry name" value="MECDP_synthase"/>
    <property type="match status" value="1"/>
</dbReference>
<sequence length="156" mass="16785">MKIKTGLGQDSHAFCDTNKLLILAGVVFDYPKSINANSDGDVVFHSITNAISSITGINILGTKADILCKQGVTDSVEYLKLAFNDLKKWKIQHVAISIECLHPKISPMIGKMKLSISKLLNIALEDVGITATTDEGLTEFGKGNGIQVLSIVTVIK</sequence>
<dbReference type="EMBL" id="JACCHU010000001">
    <property type="protein sequence ID" value="NYT52015.1"/>
    <property type="molecule type" value="Genomic_DNA"/>
</dbReference>
<comment type="catalytic activity">
    <reaction evidence="1 10">
        <text>4-CDP-2-C-methyl-D-erythritol 2-phosphate = 2-C-methyl-D-erythritol 2,4-cyclic diphosphate + CMP</text>
        <dbReference type="Rhea" id="RHEA:23864"/>
        <dbReference type="ChEBI" id="CHEBI:57919"/>
        <dbReference type="ChEBI" id="CHEBI:58483"/>
        <dbReference type="ChEBI" id="CHEBI:60377"/>
        <dbReference type="EC" id="4.6.1.12"/>
    </reaction>
</comment>
<feature type="domain" description="2-C-methyl-D-erythritol 2,4-cyclodiphosphate synthase" evidence="11">
    <location>
        <begin position="3"/>
        <end position="154"/>
    </location>
</feature>
<evidence type="ECO:0000256" key="1">
    <source>
        <dbReference type="ARBA" id="ARBA00000200"/>
    </source>
</evidence>
<evidence type="ECO:0000256" key="10">
    <source>
        <dbReference type="RuleBase" id="RU004395"/>
    </source>
</evidence>
<dbReference type="InterPro" id="IPR003526">
    <property type="entry name" value="MECDP_synthase"/>
</dbReference>
<evidence type="ECO:0000256" key="5">
    <source>
        <dbReference type="ARBA" id="ARBA00011233"/>
    </source>
</evidence>
<keyword evidence="8 10" id="KW-0414">Isoprene biosynthesis</keyword>
<dbReference type="GO" id="GO:0046872">
    <property type="term" value="F:metal ion binding"/>
    <property type="evidence" value="ECO:0007669"/>
    <property type="project" value="UniProtKB-KW"/>
</dbReference>
<dbReference type="EC" id="4.6.1.12" evidence="6 10"/>
<dbReference type="PANTHER" id="PTHR43181:SF1">
    <property type="entry name" value="2-C-METHYL-D-ERYTHRITOL 2,4-CYCLODIPHOSPHATE SYNTHASE, CHLOROPLASTIC"/>
    <property type="match status" value="1"/>
</dbReference>
<name>A0A853G0X7_9GAMM</name>
<comment type="caution">
    <text evidence="12">The sequence shown here is derived from an EMBL/GenBank/DDBJ whole genome shotgun (WGS) entry which is preliminary data.</text>
</comment>
<dbReference type="AlphaFoldDB" id="A0A853G0X7"/>
<dbReference type="SUPFAM" id="SSF69765">
    <property type="entry name" value="IpsF-like"/>
    <property type="match status" value="1"/>
</dbReference>
<dbReference type="GO" id="GO:0008685">
    <property type="term" value="F:2-C-methyl-D-erythritol 2,4-cyclodiphosphate synthase activity"/>
    <property type="evidence" value="ECO:0007669"/>
    <property type="project" value="UniProtKB-EC"/>
</dbReference>
<organism evidence="12 13">
    <name type="scientific">Candidatus Vesicomyosocius endoextente</name>
    <dbReference type="NCBI Taxonomy" id="2738853"/>
    <lineage>
        <taxon>Bacteria</taxon>
        <taxon>Pseudomonadati</taxon>
        <taxon>Pseudomonadota</taxon>
        <taxon>Gammaproteobacteria</taxon>
        <taxon>Candidatus Pseudothioglobaceae</taxon>
        <taxon>Candidatus Vesicomyidisocius</taxon>
    </lineage>
</organism>
<dbReference type="GO" id="GO:0019288">
    <property type="term" value="P:isopentenyl diphosphate biosynthetic process, methylerythritol 4-phosphate pathway"/>
    <property type="evidence" value="ECO:0007669"/>
    <property type="project" value="UniProtKB-UniPathway"/>
</dbReference>
<evidence type="ECO:0000259" key="11">
    <source>
        <dbReference type="Pfam" id="PF02542"/>
    </source>
</evidence>
<dbReference type="InterPro" id="IPR020555">
    <property type="entry name" value="MECDP_synthase_CS"/>
</dbReference>
<dbReference type="PANTHER" id="PTHR43181">
    <property type="entry name" value="2-C-METHYL-D-ERYTHRITOL 2,4-CYCLODIPHOSPHATE SYNTHASE, CHLOROPLASTIC"/>
    <property type="match status" value="1"/>
</dbReference>
<evidence type="ECO:0000256" key="3">
    <source>
        <dbReference type="ARBA" id="ARBA00004709"/>
    </source>
</evidence>